<dbReference type="PANTHER" id="PTHR43867:SF2">
    <property type="entry name" value="CELLULOSE SYNTHASE CATALYTIC SUBUNIT A [UDP-FORMING]"/>
    <property type="match status" value="1"/>
</dbReference>
<feature type="transmembrane region" description="Helical" evidence="7">
    <location>
        <begin position="354"/>
        <end position="372"/>
    </location>
</feature>
<dbReference type="AlphaFoldDB" id="A0A1F8BJ81"/>
<feature type="transmembrane region" description="Helical" evidence="7">
    <location>
        <begin position="18"/>
        <end position="38"/>
    </location>
</feature>
<dbReference type="EMBL" id="MGHF01000017">
    <property type="protein sequence ID" value="OGM63405.1"/>
    <property type="molecule type" value="Genomic_DNA"/>
</dbReference>
<dbReference type="Proteomes" id="UP000177082">
    <property type="component" value="Unassembled WGS sequence"/>
</dbReference>
<feature type="transmembrane region" description="Helical" evidence="7">
    <location>
        <begin position="379"/>
        <end position="402"/>
    </location>
</feature>
<keyword evidence="3" id="KW-0808">Transferase</keyword>
<evidence type="ECO:0000256" key="1">
    <source>
        <dbReference type="ARBA" id="ARBA00004141"/>
    </source>
</evidence>
<name>A0A1F8BJ81_9BACT</name>
<dbReference type="PANTHER" id="PTHR43867">
    <property type="entry name" value="CELLULOSE SYNTHASE CATALYTIC SUBUNIT A [UDP-FORMING]"/>
    <property type="match status" value="1"/>
</dbReference>
<dbReference type="Gene3D" id="3.90.550.10">
    <property type="entry name" value="Spore Coat Polysaccharide Biosynthesis Protein SpsA, Chain A"/>
    <property type="match status" value="1"/>
</dbReference>
<feature type="domain" description="Glycosyltransferase 2-like" evidence="8">
    <location>
        <begin position="182"/>
        <end position="391"/>
    </location>
</feature>
<dbReference type="GO" id="GO:0016758">
    <property type="term" value="F:hexosyltransferase activity"/>
    <property type="evidence" value="ECO:0007669"/>
    <property type="project" value="TreeGrafter"/>
</dbReference>
<dbReference type="GO" id="GO:0005886">
    <property type="term" value="C:plasma membrane"/>
    <property type="evidence" value="ECO:0007669"/>
    <property type="project" value="TreeGrafter"/>
</dbReference>
<evidence type="ECO:0000256" key="5">
    <source>
        <dbReference type="ARBA" id="ARBA00022989"/>
    </source>
</evidence>
<feature type="transmembrane region" description="Helical" evidence="7">
    <location>
        <begin position="465"/>
        <end position="484"/>
    </location>
</feature>
<evidence type="ECO:0000313" key="9">
    <source>
        <dbReference type="EMBL" id="OGM63405.1"/>
    </source>
</evidence>
<organism evidence="9 10">
    <name type="scientific">Candidatus Woesebacteria bacterium RIFCSPLOWO2_01_FULL_39_21</name>
    <dbReference type="NCBI Taxonomy" id="1802519"/>
    <lineage>
        <taxon>Bacteria</taxon>
        <taxon>Candidatus Woeseibacteriota</taxon>
    </lineage>
</organism>
<dbReference type="STRING" id="1802519.A2961_03000"/>
<comment type="subcellular location">
    <subcellularLocation>
        <location evidence="1">Membrane</location>
        <topology evidence="1">Multi-pass membrane protein</topology>
    </subcellularLocation>
</comment>
<evidence type="ECO:0000256" key="6">
    <source>
        <dbReference type="ARBA" id="ARBA00023136"/>
    </source>
</evidence>
<evidence type="ECO:0000256" key="7">
    <source>
        <dbReference type="SAM" id="Phobius"/>
    </source>
</evidence>
<proteinExistence type="predicted"/>
<evidence type="ECO:0000256" key="3">
    <source>
        <dbReference type="ARBA" id="ARBA00022679"/>
    </source>
</evidence>
<feature type="transmembrane region" description="Helical" evidence="7">
    <location>
        <begin position="422"/>
        <end position="444"/>
    </location>
</feature>
<accession>A0A1F8BJ81</accession>
<reference evidence="9 10" key="1">
    <citation type="journal article" date="2016" name="Nat. Commun.">
        <title>Thousands of microbial genomes shed light on interconnected biogeochemical processes in an aquifer system.</title>
        <authorList>
            <person name="Anantharaman K."/>
            <person name="Brown C.T."/>
            <person name="Hug L.A."/>
            <person name="Sharon I."/>
            <person name="Castelle C.J."/>
            <person name="Probst A.J."/>
            <person name="Thomas B.C."/>
            <person name="Singh A."/>
            <person name="Wilkins M.J."/>
            <person name="Karaoz U."/>
            <person name="Brodie E.L."/>
            <person name="Williams K.H."/>
            <person name="Hubbard S.S."/>
            <person name="Banfield J.F."/>
        </authorList>
    </citation>
    <scope>NUCLEOTIDE SEQUENCE [LARGE SCALE GENOMIC DNA]</scope>
</reference>
<keyword evidence="5 7" id="KW-1133">Transmembrane helix</keyword>
<dbReference type="InterPro" id="IPR050321">
    <property type="entry name" value="Glycosyltr_2/OpgH_subfam"/>
</dbReference>
<dbReference type="InterPro" id="IPR001173">
    <property type="entry name" value="Glyco_trans_2-like"/>
</dbReference>
<feature type="transmembrane region" description="Helical" evidence="7">
    <location>
        <begin position="490"/>
        <end position="512"/>
    </location>
</feature>
<feature type="transmembrane region" description="Helical" evidence="7">
    <location>
        <begin position="50"/>
        <end position="72"/>
    </location>
</feature>
<dbReference type="SUPFAM" id="SSF53448">
    <property type="entry name" value="Nucleotide-diphospho-sugar transferases"/>
    <property type="match status" value="1"/>
</dbReference>
<protein>
    <recommendedName>
        <fullName evidence="8">Glycosyltransferase 2-like domain-containing protein</fullName>
    </recommendedName>
</protein>
<sequence>MNISIPYLVDIMTQRQKVFFNVLFALWLIFAAVFWIWWLDESHVVGRLGFVLNSTLIAWNMMMPAYFFFFVAKMKKPNPKLPIPKGLLVAMVVTKAPSEPFEVVKKTLSAMLSQKYAHDTWLADEDPTEEVYQWCKRNGVFVSTRKGAVEYHRPKWPRKTKCKEGNLAYFYDNYGYYRYEFVIQMDADHVPEAGYLEEMLRPFADPAVGYVSAPSICDANAKKSWAARARLYAEATLHGPLQSGYNAGWAPLCIGSHYAVRTKALKEIGGLGPELAEDHTTTLMMNANKWRGIHATDAIAHGDGAESFTDSMFQEFQWTRSLIIILLTVTPKYLKNLPSRFKLQFLFSELWYPLFSTTIVFAYSLPIIALVTNKPWVNVTYIAFSFYTWILSIITLSIIIWIKNRGWLRPSNSKFISWETFVFQLIRWPWVLLGVLSGIIVCISRKDVSFKVTSKGEIGNRPLKIGMLTPYLVIIFLSYISLYAKGSPMVSGYLYFVILNIITYTISIFMIIKNHFNENKSFSRKSRL</sequence>
<keyword evidence="2" id="KW-0328">Glycosyltransferase</keyword>
<evidence type="ECO:0000313" key="10">
    <source>
        <dbReference type="Proteomes" id="UP000177082"/>
    </source>
</evidence>
<dbReference type="InterPro" id="IPR029044">
    <property type="entry name" value="Nucleotide-diphossugar_trans"/>
</dbReference>
<evidence type="ECO:0000256" key="2">
    <source>
        <dbReference type="ARBA" id="ARBA00022676"/>
    </source>
</evidence>
<keyword evidence="4 7" id="KW-0812">Transmembrane</keyword>
<evidence type="ECO:0000256" key="4">
    <source>
        <dbReference type="ARBA" id="ARBA00022692"/>
    </source>
</evidence>
<gene>
    <name evidence="9" type="ORF">A2961_03000</name>
</gene>
<evidence type="ECO:0000259" key="8">
    <source>
        <dbReference type="Pfam" id="PF13632"/>
    </source>
</evidence>
<keyword evidence="6 7" id="KW-0472">Membrane</keyword>
<dbReference type="Pfam" id="PF13632">
    <property type="entry name" value="Glyco_trans_2_3"/>
    <property type="match status" value="1"/>
</dbReference>
<comment type="caution">
    <text evidence="9">The sequence shown here is derived from an EMBL/GenBank/DDBJ whole genome shotgun (WGS) entry which is preliminary data.</text>
</comment>